<evidence type="ECO:0000313" key="2">
    <source>
        <dbReference type="EMBL" id="NYF42686.1"/>
    </source>
</evidence>
<feature type="transmembrane region" description="Helical" evidence="1">
    <location>
        <begin position="7"/>
        <end position="25"/>
    </location>
</feature>
<proteinExistence type="predicted"/>
<feature type="transmembrane region" description="Helical" evidence="1">
    <location>
        <begin position="31"/>
        <end position="51"/>
    </location>
</feature>
<feature type="transmembrane region" description="Helical" evidence="1">
    <location>
        <begin position="131"/>
        <end position="153"/>
    </location>
</feature>
<dbReference type="Pfam" id="PF11361">
    <property type="entry name" value="DUF3159"/>
    <property type="match status" value="1"/>
</dbReference>
<protein>
    <recommendedName>
        <fullName evidence="4">DUF3159 domain-containing protein</fullName>
    </recommendedName>
</protein>
<keyword evidence="1" id="KW-0812">Transmembrane</keyword>
<feature type="transmembrane region" description="Helical" evidence="1">
    <location>
        <begin position="58"/>
        <end position="76"/>
    </location>
</feature>
<reference evidence="2 3" key="1">
    <citation type="submission" date="2020-07" db="EMBL/GenBank/DDBJ databases">
        <title>Sequencing the genomes of 1000 actinobacteria strains.</title>
        <authorList>
            <person name="Klenk H.-P."/>
        </authorList>
    </citation>
    <scope>NUCLEOTIDE SEQUENCE [LARGE SCALE GENOMIC DNA]</scope>
    <source>
        <strain evidence="2 3">DSM 45763</strain>
    </source>
</reference>
<dbReference type="Proteomes" id="UP000576393">
    <property type="component" value="Unassembled WGS sequence"/>
</dbReference>
<dbReference type="InterPro" id="IPR016566">
    <property type="entry name" value="UCP010219"/>
</dbReference>
<sequence>MRTPDGMSPAGVVAAAAPTLVFLVANQIGGLRPAVVATAVTAALILAWRLWTRRQVRHAVVGALLAAACAAVAAGTGQARGFFLPPMLVPALAAAACLLSLVADRPLAGLVANRIVGGPPRWRSHRGLRRFYAVTTVLIALVSLASLAAQVLLYQWGEVAWLGILHVLMGPVWGAVTALSIVLSRRAVTRERDAAESAGS</sequence>
<feature type="transmembrane region" description="Helical" evidence="1">
    <location>
        <begin position="82"/>
        <end position="103"/>
    </location>
</feature>
<dbReference type="EMBL" id="JACCCO010000002">
    <property type="protein sequence ID" value="NYF42686.1"/>
    <property type="molecule type" value="Genomic_DNA"/>
</dbReference>
<organism evidence="2 3">
    <name type="scientific">Streptosporangium sandarakinum</name>
    <dbReference type="NCBI Taxonomy" id="1260955"/>
    <lineage>
        <taxon>Bacteria</taxon>
        <taxon>Bacillati</taxon>
        <taxon>Actinomycetota</taxon>
        <taxon>Actinomycetes</taxon>
        <taxon>Streptosporangiales</taxon>
        <taxon>Streptosporangiaceae</taxon>
        <taxon>Streptosporangium</taxon>
    </lineage>
</organism>
<keyword evidence="1" id="KW-0472">Membrane</keyword>
<keyword evidence="1" id="KW-1133">Transmembrane helix</keyword>
<keyword evidence="3" id="KW-1185">Reference proteome</keyword>
<dbReference type="AlphaFoldDB" id="A0A852V3R3"/>
<gene>
    <name evidence="2" type="ORF">HDA43_004887</name>
</gene>
<dbReference type="RefSeq" id="WP_218912391.1">
    <property type="nucleotide sequence ID" value="NZ_JACCCO010000002.1"/>
</dbReference>
<feature type="transmembrane region" description="Helical" evidence="1">
    <location>
        <begin position="159"/>
        <end position="183"/>
    </location>
</feature>
<evidence type="ECO:0000256" key="1">
    <source>
        <dbReference type="SAM" id="Phobius"/>
    </source>
</evidence>
<evidence type="ECO:0008006" key="4">
    <source>
        <dbReference type="Google" id="ProtNLM"/>
    </source>
</evidence>
<comment type="caution">
    <text evidence="2">The sequence shown here is derived from an EMBL/GenBank/DDBJ whole genome shotgun (WGS) entry which is preliminary data.</text>
</comment>
<name>A0A852V3R3_9ACTN</name>
<accession>A0A852V3R3</accession>
<evidence type="ECO:0000313" key="3">
    <source>
        <dbReference type="Proteomes" id="UP000576393"/>
    </source>
</evidence>